<dbReference type="SUPFAM" id="SSF51445">
    <property type="entry name" value="(Trans)glycosidases"/>
    <property type="match status" value="1"/>
</dbReference>
<dbReference type="Proteomes" id="UP000005307">
    <property type="component" value="Chromosome"/>
</dbReference>
<dbReference type="AlphaFoldDB" id="M9RA92"/>
<dbReference type="KEGG" id="oat:OAN307_c09560"/>
<dbReference type="GO" id="GO:0004134">
    <property type="term" value="F:4-alpha-glucanotransferase activity"/>
    <property type="evidence" value="ECO:0007669"/>
    <property type="project" value="UniProtKB-EC"/>
</dbReference>
<keyword evidence="12" id="KW-1185">Reference proteome</keyword>
<dbReference type="Gene3D" id="3.20.20.80">
    <property type="entry name" value="Glycosidases"/>
    <property type="match status" value="1"/>
</dbReference>
<evidence type="ECO:0000256" key="2">
    <source>
        <dbReference type="ARBA" id="ARBA00005684"/>
    </source>
</evidence>
<organism evidence="11 12">
    <name type="scientific">Octadecabacter antarcticus 307</name>
    <dbReference type="NCBI Taxonomy" id="391626"/>
    <lineage>
        <taxon>Bacteria</taxon>
        <taxon>Pseudomonadati</taxon>
        <taxon>Pseudomonadota</taxon>
        <taxon>Alphaproteobacteria</taxon>
        <taxon>Rhodobacterales</taxon>
        <taxon>Roseobacteraceae</taxon>
        <taxon>Octadecabacter</taxon>
    </lineage>
</organism>
<dbReference type="HOGENOM" id="CLU_022072_1_0_5"/>
<dbReference type="OrthoDB" id="9763489at2"/>
<dbReference type="EC" id="2.4.1.25" evidence="3 10"/>
<reference evidence="11 12" key="1">
    <citation type="journal article" date="2013" name="PLoS ONE">
        <title>Poles Apart: Arctic and Antarctic Octadecabacter strains Share High Genome Plasticity and a New Type of Xanthorhodopsin.</title>
        <authorList>
            <person name="Vollmers J."/>
            <person name="Voget S."/>
            <person name="Dietrich S."/>
            <person name="Gollnow K."/>
            <person name="Smits M."/>
            <person name="Meyer K."/>
            <person name="Brinkhoff T."/>
            <person name="Simon M."/>
            <person name="Daniel R."/>
        </authorList>
    </citation>
    <scope>NUCLEOTIDE SEQUENCE [LARGE SCALE GENOMIC DNA]</scope>
    <source>
        <strain evidence="11 12">307</strain>
    </source>
</reference>
<evidence type="ECO:0000256" key="4">
    <source>
        <dbReference type="ARBA" id="ARBA00020295"/>
    </source>
</evidence>
<accession>M9RA92</accession>
<keyword evidence="5 10" id="KW-0328">Glycosyltransferase</keyword>
<evidence type="ECO:0000256" key="1">
    <source>
        <dbReference type="ARBA" id="ARBA00000439"/>
    </source>
</evidence>
<evidence type="ECO:0000256" key="6">
    <source>
        <dbReference type="ARBA" id="ARBA00022679"/>
    </source>
</evidence>
<gene>
    <name evidence="11" type="primary">malQ</name>
    <name evidence="11" type="ORF">OAN307_c09560</name>
</gene>
<proteinExistence type="inferred from homology"/>
<comment type="similarity">
    <text evidence="2 10">Belongs to the disproportionating enzyme family.</text>
</comment>
<dbReference type="PANTHER" id="PTHR32438">
    <property type="entry name" value="4-ALPHA-GLUCANOTRANSFERASE DPE1, CHLOROPLASTIC/AMYLOPLASTIC"/>
    <property type="match status" value="1"/>
</dbReference>
<dbReference type="GO" id="GO:0005975">
    <property type="term" value="P:carbohydrate metabolic process"/>
    <property type="evidence" value="ECO:0007669"/>
    <property type="project" value="InterPro"/>
</dbReference>
<comment type="catalytic activity">
    <reaction evidence="1 10">
        <text>Transfers a segment of a (1-&gt;4)-alpha-D-glucan to a new position in an acceptor, which may be glucose or a (1-&gt;4)-alpha-D-glucan.</text>
        <dbReference type="EC" id="2.4.1.25"/>
    </reaction>
</comment>
<dbReference type="RefSeq" id="WP_015498718.1">
    <property type="nucleotide sequence ID" value="NC_020911.1"/>
</dbReference>
<evidence type="ECO:0000256" key="9">
    <source>
        <dbReference type="ARBA" id="ARBA00031501"/>
    </source>
</evidence>
<dbReference type="PANTHER" id="PTHR32438:SF5">
    <property type="entry name" value="4-ALPHA-GLUCANOTRANSFERASE DPE1, CHLOROPLASTIC_AMYLOPLASTIC"/>
    <property type="match status" value="1"/>
</dbReference>
<keyword evidence="7 10" id="KW-0119">Carbohydrate metabolism</keyword>
<evidence type="ECO:0000313" key="12">
    <source>
        <dbReference type="Proteomes" id="UP000005307"/>
    </source>
</evidence>
<dbReference type="NCBIfam" id="TIGR00217">
    <property type="entry name" value="malQ"/>
    <property type="match status" value="1"/>
</dbReference>
<evidence type="ECO:0000256" key="7">
    <source>
        <dbReference type="ARBA" id="ARBA00023277"/>
    </source>
</evidence>
<dbReference type="EMBL" id="CP003740">
    <property type="protein sequence ID" value="AGI66675.1"/>
    <property type="molecule type" value="Genomic_DNA"/>
</dbReference>
<dbReference type="STRING" id="391626.OAN307_c09560"/>
<evidence type="ECO:0000256" key="8">
    <source>
        <dbReference type="ARBA" id="ARBA00031423"/>
    </source>
</evidence>
<keyword evidence="6 10" id="KW-0808">Transferase</keyword>
<evidence type="ECO:0000256" key="5">
    <source>
        <dbReference type="ARBA" id="ARBA00022676"/>
    </source>
</evidence>
<sequence>MNVQNDLSELADLCGIWHDFHDLHGNLKQTSPDTQKAFLTAIGLDVSNGDAIAASLATLRHEIEDRWFPEEIIVQSDVQAAQVFGLGAVWQLRLDGSNDVIAQGQPSDYITLPPLASGVYVLTATASGRTEIITVLAAPKHLSSVEILTERSKLWGLNLALYGLQSDRNTGLGDFEDLAQAAEIAGKMGAGFIGINPLHTMGHCDVNAISPYSPSHRGFLHTGYIALDRIPGLNTAPSISDFSDIKLASSVQYKAHKILHHQSLEASFQRFTDTAPNPAKSDFEIFKINSGSDLQDFARFEALSEIHGTQWHDWPTDPNAPPTIRLDFHMWLQWVAAVQLADAQTRSKAAGMPLGLYLDLAVGSRRDGAESWCEQAAVAQGVSIGAPPDHLSPEGQNWNLTAFAPRKLKALRYRPLRRILAQTIHHAGLIRIDHVLGLNRSYWIPDDGSPGGYIRQPFESLIAIIKIEAERFNCAVVGEDLGLVPDGFRDTMRAHGFYGYSVLQYEKDEQGAFQKPDNIAAQVLSCFATHDTPTLRGYEVGRDIDWWEKLAWIDAQAADAMRQDRATQVDAFRGDSDFQASIHSLLAQSNASLVAIQLDDILAVEDAQNLPGTIDQHPNWRRKYDIRLDDLTADGRLGPSAQLMNDAGRHNANEG</sequence>
<dbReference type="eggNOG" id="COG1640">
    <property type="taxonomic scope" value="Bacteria"/>
</dbReference>
<evidence type="ECO:0000256" key="10">
    <source>
        <dbReference type="RuleBase" id="RU361207"/>
    </source>
</evidence>
<evidence type="ECO:0000256" key="3">
    <source>
        <dbReference type="ARBA" id="ARBA00012560"/>
    </source>
</evidence>
<evidence type="ECO:0000313" key="11">
    <source>
        <dbReference type="EMBL" id="AGI66675.1"/>
    </source>
</evidence>
<protein>
    <recommendedName>
        <fullName evidence="4 10">4-alpha-glucanotransferase</fullName>
        <ecNumber evidence="3 10">2.4.1.25</ecNumber>
    </recommendedName>
    <alternativeName>
        <fullName evidence="8 10">Amylomaltase</fullName>
    </alternativeName>
    <alternativeName>
        <fullName evidence="9 10">Disproportionating enzyme</fullName>
    </alternativeName>
</protein>
<dbReference type="InterPro" id="IPR003385">
    <property type="entry name" value="Glyco_hydro_77"/>
</dbReference>
<dbReference type="Pfam" id="PF02446">
    <property type="entry name" value="Glyco_hydro_77"/>
    <property type="match status" value="1"/>
</dbReference>
<name>M9RA92_9RHOB</name>
<dbReference type="InterPro" id="IPR017853">
    <property type="entry name" value="GH"/>
</dbReference>